<comment type="caution">
    <text evidence="3">The sequence shown here is derived from an EMBL/GenBank/DDBJ whole genome shotgun (WGS) entry which is preliminary data.</text>
</comment>
<dbReference type="Gene3D" id="1.20.1600.10">
    <property type="entry name" value="Outer membrane efflux proteins (OEP)"/>
    <property type="match status" value="1"/>
</dbReference>
<proteinExistence type="inferred from homology"/>
<dbReference type="OrthoDB" id="9770517at2"/>
<dbReference type="PANTHER" id="PTHR30203">
    <property type="entry name" value="OUTER MEMBRANE CATION EFFLUX PROTEIN"/>
    <property type="match status" value="1"/>
</dbReference>
<dbReference type="InterPro" id="IPR010131">
    <property type="entry name" value="MdtP/NodT-like"/>
</dbReference>
<keyword evidence="2" id="KW-0564">Palmitate</keyword>
<feature type="chain" id="PRO_5011823028" evidence="2">
    <location>
        <begin position="24"/>
        <end position="503"/>
    </location>
</feature>
<keyword evidence="2" id="KW-1134">Transmembrane beta strand</keyword>
<dbReference type="PANTHER" id="PTHR30203:SF32">
    <property type="entry name" value="CATION EFFLUX SYSTEM PROTEIN CUSC"/>
    <property type="match status" value="1"/>
</dbReference>
<evidence type="ECO:0000256" key="2">
    <source>
        <dbReference type="RuleBase" id="RU362097"/>
    </source>
</evidence>
<feature type="signal peptide" evidence="2">
    <location>
        <begin position="1"/>
        <end position="23"/>
    </location>
</feature>
<organism evidence="3 4">
    <name type="scientific">Bordetella genomosp. 10</name>
    <dbReference type="NCBI Taxonomy" id="1416804"/>
    <lineage>
        <taxon>Bacteria</taxon>
        <taxon>Pseudomonadati</taxon>
        <taxon>Pseudomonadota</taxon>
        <taxon>Betaproteobacteria</taxon>
        <taxon>Burkholderiales</taxon>
        <taxon>Alcaligenaceae</taxon>
        <taxon>Bordetella</taxon>
    </lineage>
</organism>
<dbReference type="Pfam" id="PF02321">
    <property type="entry name" value="OEP"/>
    <property type="match status" value="2"/>
</dbReference>
<dbReference type="SUPFAM" id="SSF56954">
    <property type="entry name" value="Outer membrane efflux proteins (OEP)"/>
    <property type="match status" value="1"/>
</dbReference>
<dbReference type="GO" id="GO:0005886">
    <property type="term" value="C:plasma membrane"/>
    <property type="evidence" value="ECO:0007669"/>
    <property type="project" value="UniProtKB-SubCell"/>
</dbReference>
<sequence length="503" mass="53771">MSSPRSFRPGRLAVAVALASALAGCTLIPDYQRPAAPVDAAYPSGPAYDTPAGAAAKPASNAGVATADIGWRDMFPDPLLQQLVDLSLSNNRDLRIAALNVQAAQAQYRIQRADLMPTVGLGATETAQRTPHDLTSSGKAVTSHTYQVGASLSWELDLFGRIRSLSEEALQTFMAQDETRNATQLTLVAEVANAYLTLRADQELLKLTEDTLKSQRDSYNLTKQSYDNDVATALDLSQAEVSVRTAESNHAQYSRQVAQDMNALVLLLGNPLPADVRARLETPGRLDDALIPTALPAGLPSDLLERRPDIRAAEHNLLAANANIGAARAAFFPTISLTGSAGTASASLGGLFKGGSGAWSFEPQITTPIFAGGSLLANLDVAKLQKQIQVATYEQAIQTAFREVADALAGRGTLDQQIQAQQLLVQADQRAYDLSQQRFRQGVDNYLTVLDSQRSLYSAQQTLVATRLTRLTNLVTLYKALGGGWTDKTVQAQAAAQEPQAAQ</sequence>
<dbReference type="Proteomes" id="UP000216020">
    <property type="component" value="Unassembled WGS sequence"/>
</dbReference>
<keyword evidence="2" id="KW-0812">Transmembrane</keyword>
<dbReference type="EMBL" id="NEVM01000002">
    <property type="protein sequence ID" value="OZI35060.1"/>
    <property type="molecule type" value="Genomic_DNA"/>
</dbReference>
<accession>A0A261SE40</accession>
<dbReference type="PROSITE" id="PS51257">
    <property type="entry name" value="PROKAR_LIPOPROTEIN"/>
    <property type="match status" value="1"/>
</dbReference>
<dbReference type="GO" id="GO:0015562">
    <property type="term" value="F:efflux transmembrane transporter activity"/>
    <property type="evidence" value="ECO:0007669"/>
    <property type="project" value="InterPro"/>
</dbReference>
<comment type="subcellular location">
    <subcellularLocation>
        <location evidence="2">Cell membrane</location>
        <topology evidence="2">Lipid-anchor</topology>
    </subcellularLocation>
</comment>
<keyword evidence="2" id="KW-0472">Membrane</keyword>
<keyword evidence="2" id="KW-0732">Signal</keyword>
<reference evidence="4" key="1">
    <citation type="submission" date="2017-05" db="EMBL/GenBank/DDBJ databases">
        <title>Complete and WGS of Bordetella genogroups.</title>
        <authorList>
            <person name="Spilker T."/>
            <person name="Lipuma J."/>
        </authorList>
    </citation>
    <scope>NUCLEOTIDE SEQUENCE [LARGE SCALE GENOMIC DNA]</scope>
    <source>
        <strain evidence="4">AU16122</strain>
    </source>
</reference>
<dbReference type="Gene3D" id="2.20.200.10">
    <property type="entry name" value="Outer membrane efflux proteins (OEP)"/>
    <property type="match status" value="1"/>
</dbReference>
<evidence type="ECO:0000313" key="4">
    <source>
        <dbReference type="Proteomes" id="UP000216020"/>
    </source>
</evidence>
<evidence type="ECO:0000313" key="3">
    <source>
        <dbReference type="EMBL" id="OZI35060.1"/>
    </source>
</evidence>
<gene>
    <name evidence="3" type="ORF">CAL29_12945</name>
</gene>
<keyword evidence="2" id="KW-0449">Lipoprotein</keyword>
<evidence type="ECO:0000256" key="1">
    <source>
        <dbReference type="ARBA" id="ARBA00007613"/>
    </source>
</evidence>
<keyword evidence="4" id="KW-1185">Reference proteome</keyword>
<dbReference type="RefSeq" id="WP_094854061.1">
    <property type="nucleotide sequence ID" value="NZ_NEVM01000002.1"/>
</dbReference>
<dbReference type="AlphaFoldDB" id="A0A261SE40"/>
<dbReference type="InterPro" id="IPR003423">
    <property type="entry name" value="OMP_efflux"/>
</dbReference>
<dbReference type="NCBIfam" id="TIGR01845">
    <property type="entry name" value="outer_NodT"/>
    <property type="match status" value="1"/>
</dbReference>
<name>A0A261SE40_9BORD</name>
<protein>
    <submittedName>
        <fullName evidence="3">Multidrug transporter</fullName>
    </submittedName>
</protein>
<comment type="similarity">
    <text evidence="1 2">Belongs to the outer membrane factor (OMF) (TC 1.B.17) family.</text>
</comment>